<keyword evidence="3" id="KW-0675">Receptor</keyword>
<dbReference type="InterPro" id="IPR057915">
    <property type="entry name" value="P2_C"/>
</dbReference>
<dbReference type="Gene3D" id="2.60.120.730">
    <property type="match status" value="2"/>
</dbReference>
<feature type="domain" description="Viral coat protein P2 N-terminal" evidence="1">
    <location>
        <begin position="6"/>
        <end position="131"/>
    </location>
</feature>
<dbReference type="EMBL" id="AP018823">
    <property type="protein sequence ID" value="BBF85401.1"/>
    <property type="molecule type" value="Genomic_DNA"/>
</dbReference>
<dbReference type="InterPro" id="IPR041377">
    <property type="entry name" value="P2_N"/>
</dbReference>
<protein>
    <submittedName>
        <fullName evidence="3">Outer membrane receptor protein</fullName>
    </submittedName>
</protein>
<accession>A0A3G9GGM4</accession>
<dbReference type="OrthoDB" id="8585537at2"/>
<keyword evidence="4" id="KW-1185">Reference proteome</keyword>
<dbReference type="InterPro" id="IPR053751">
    <property type="entry name" value="Viral_Major_Capsid_sf"/>
</dbReference>
<proteinExistence type="predicted"/>
<dbReference type="STRING" id="332411.VI06_11530"/>
<sequence length="276" mass="30012">MTKYVQKCNPFSNVTANGVATVSLQTGPTYKRIIMALGGTTFLKSNIVDIKVKIQGKTIIQASGSDLDTINKFKGIFDDPGFLTIDFSEIRARTINGEMLGALDTSRISSFTLEIKIAGATAPTLDAWAELDDPQAGSADRGVEFIVHKLLQYPVSAATSGLFNIDSLPKGDTGTLFKRIHIIGQGGANIVTDSTVKMNGLVIHETSDKLNRFRQQEYRRVPQAAMHTIDWVLDGNQSNMLDTRGNSVRNLQLLLNLSAAGQMYVYVEAIDAIGNL</sequence>
<name>A0A3G9GGM4_9NEIS</name>
<reference evidence="4" key="3">
    <citation type="journal article" date="2017" name="Plant Physiol. Biochem.">
        <title>Differential oxidative and antioxidative response of duckweed Lemna minor toward plant growth promoting/inhibiting bacteria.</title>
        <authorList>
            <person name="Ishizawa H."/>
            <person name="Kuroda M."/>
            <person name="Morikawa M."/>
            <person name="Ike M."/>
        </authorList>
    </citation>
    <scope>NUCLEOTIDE SEQUENCE [LARGE SCALE GENOMIC DNA]</scope>
    <source>
        <strain evidence="4">H3</strain>
    </source>
</reference>
<organism evidence="3 4">
    <name type="scientific">Aquitalea magnusonii</name>
    <dbReference type="NCBI Taxonomy" id="332411"/>
    <lineage>
        <taxon>Bacteria</taxon>
        <taxon>Pseudomonadati</taxon>
        <taxon>Pseudomonadota</taxon>
        <taxon>Betaproteobacteria</taxon>
        <taxon>Neisseriales</taxon>
        <taxon>Chromobacteriaceae</taxon>
        <taxon>Aquitalea</taxon>
    </lineage>
</organism>
<dbReference type="Proteomes" id="UP000198290">
    <property type="component" value="Chromosome"/>
</dbReference>
<evidence type="ECO:0000313" key="4">
    <source>
        <dbReference type="Proteomes" id="UP000198290"/>
    </source>
</evidence>
<reference evidence="4" key="1">
    <citation type="journal article" date="2017" name="Biotechnol. Biofuels">
        <title>Evaluation of environmental bacterial communities as a factor affecting the growth of duckweed Lemna minor.</title>
        <authorList>
            <person name="Ishizawa H."/>
            <person name="Kuroda M."/>
            <person name="Morikawa M."/>
            <person name="Ike M."/>
        </authorList>
    </citation>
    <scope>NUCLEOTIDE SEQUENCE [LARGE SCALE GENOMIC DNA]</scope>
    <source>
        <strain evidence="4">H3</strain>
    </source>
</reference>
<evidence type="ECO:0000313" key="3">
    <source>
        <dbReference type="EMBL" id="BBF85401.1"/>
    </source>
</evidence>
<dbReference type="Pfam" id="PF18628">
    <property type="entry name" value="P2_N"/>
    <property type="match status" value="1"/>
</dbReference>
<dbReference type="RefSeq" id="WP_089083390.1">
    <property type="nucleotide sequence ID" value="NZ_AP018823.1"/>
</dbReference>
<dbReference type="AlphaFoldDB" id="A0A3G9GGM4"/>
<feature type="domain" description="Viral coat protein P2 C-terminal" evidence="2">
    <location>
        <begin position="147"/>
        <end position="272"/>
    </location>
</feature>
<reference evidence="3 4" key="2">
    <citation type="journal article" date="2017" name="Genome Announc.">
        <title>Draft genome sequence of Aquitalea magnusonii strain H3, a plant growth-promoting bacterium of duckweed Lemna minor.</title>
        <authorList>
            <person name="Ishizawa H."/>
            <person name="Kuroda M."/>
            <person name="Ike M."/>
        </authorList>
    </citation>
    <scope>NUCLEOTIDE SEQUENCE [LARGE SCALE GENOMIC DNA]</scope>
    <source>
        <strain evidence="3 4">H3</strain>
    </source>
</reference>
<dbReference type="KEGG" id="amah:DLM_1785"/>
<evidence type="ECO:0000259" key="1">
    <source>
        <dbReference type="Pfam" id="PF18628"/>
    </source>
</evidence>
<dbReference type="Pfam" id="PF25513">
    <property type="entry name" value="P2_C"/>
    <property type="match status" value="1"/>
</dbReference>
<gene>
    <name evidence="3" type="ORF">DLM_1785</name>
</gene>
<evidence type="ECO:0000259" key="2">
    <source>
        <dbReference type="Pfam" id="PF25513"/>
    </source>
</evidence>